<accession>A0A383W1X9</accession>
<name>A0A383W1X9_TETOB</name>
<sequence length="109" mass="11833">MPLARDKPYTFVDGKKEDLSGASIFTPEWNQEELAKGTALTELIKDIAEIPDTGEPGAAEGYDAVTELCLRHLPFAHMVAPHVKASFLQRSSVTASSCCFQASWAGHLL</sequence>
<reference evidence="1 2" key="1">
    <citation type="submission" date="2016-10" db="EMBL/GenBank/DDBJ databases">
        <authorList>
            <person name="Cai Z."/>
        </authorList>
    </citation>
    <scope>NUCLEOTIDE SEQUENCE [LARGE SCALE GENOMIC DNA]</scope>
</reference>
<proteinExistence type="predicted"/>
<dbReference type="Proteomes" id="UP000256970">
    <property type="component" value="Unassembled WGS sequence"/>
</dbReference>
<gene>
    <name evidence="1" type="ORF">BQ4739_LOCUS11813</name>
</gene>
<keyword evidence="2" id="KW-1185">Reference proteome</keyword>
<dbReference type="AlphaFoldDB" id="A0A383W1X9"/>
<evidence type="ECO:0000313" key="1">
    <source>
        <dbReference type="EMBL" id="SZX71685.1"/>
    </source>
</evidence>
<dbReference type="EMBL" id="FNXT01001066">
    <property type="protein sequence ID" value="SZX71685.1"/>
    <property type="molecule type" value="Genomic_DNA"/>
</dbReference>
<organism evidence="1 2">
    <name type="scientific">Tetradesmus obliquus</name>
    <name type="common">Green alga</name>
    <name type="synonym">Acutodesmus obliquus</name>
    <dbReference type="NCBI Taxonomy" id="3088"/>
    <lineage>
        <taxon>Eukaryota</taxon>
        <taxon>Viridiplantae</taxon>
        <taxon>Chlorophyta</taxon>
        <taxon>core chlorophytes</taxon>
        <taxon>Chlorophyceae</taxon>
        <taxon>CS clade</taxon>
        <taxon>Sphaeropleales</taxon>
        <taxon>Scenedesmaceae</taxon>
        <taxon>Tetradesmus</taxon>
    </lineage>
</organism>
<protein>
    <submittedName>
        <fullName evidence="1">Uncharacterized protein</fullName>
    </submittedName>
</protein>
<evidence type="ECO:0000313" key="2">
    <source>
        <dbReference type="Proteomes" id="UP000256970"/>
    </source>
</evidence>